<dbReference type="InterPro" id="IPR000780">
    <property type="entry name" value="CheR_MeTrfase"/>
</dbReference>
<evidence type="ECO:0000313" key="9">
    <source>
        <dbReference type="Proteomes" id="UP000282818"/>
    </source>
</evidence>
<organism evidence="8 9">
    <name type="scientific">Neptunomonas marina</name>
    <dbReference type="NCBI Taxonomy" id="1815562"/>
    <lineage>
        <taxon>Bacteria</taxon>
        <taxon>Pseudomonadati</taxon>
        <taxon>Pseudomonadota</taxon>
        <taxon>Gammaproteobacteria</taxon>
        <taxon>Oceanospirillales</taxon>
        <taxon>Oceanospirillaceae</taxon>
        <taxon>Neptunomonas</taxon>
    </lineage>
</organism>
<evidence type="ECO:0000256" key="5">
    <source>
        <dbReference type="PIRNR" id="PIRNR000410"/>
    </source>
</evidence>
<feature type="binding site" evidence="6">
    <location>
        <position position="82"/>
    </location>
    <ligand>
        <name>S-adenosyl-L-methionine</name>
        <dbReference type="ChEBI" id="CHEBI:59789"/>
    </ligand>
</feature>
<dbReference type="Gene3D" id="1.10.155.10">
    <property type="entry name" value="Chemotaxis receptor methyltransferase CheR, N-terminal domain"/>
    <property type="match status" value="1"/>
</dbReference>
<evidence type="ECO:0000256" key="4">
    <source>
        <dbReference type="ARBA" id="ARBA00022691"/>
    </source>
</evidence>
<keyword evidence="4 5" id="KW-0949">S-adenosyl-L-methionine</keyword>
<dbReference type="SUPFAM" id="SSF53335">
    <property type="entry name" value="S-adenosyl-L-methionine-dependent methyltransferases"/>
    <property type="match status" value="1"/>
</dbReference>
<keyword evidence="9" id="KW-1185">Reference proteome</keyword>
<dbReference type="InterPro" id="IPR026024">
    <property type="entry name" value="Chemotaxis_MeTrfase_CheR"/>
</dbReference>
<evidence type="ECO:0000259" key="7">
    <source>
        <dbReference type="PROSITE" id="PS50123"/>
    </source>
</evidence>
<dbReference type="SUPFAM" id="SSF47757">
    <property type="entry name" value="Chemotaxis receptor methyltransferase CheR, N-terminal domain"/>
    <property type="match status" value="1"/>
</dbReference>
<dbReference type="EMBL" id="SACQ01000005">
    <property type="protein sequence ID" value="RVU30238.1"/>
    <property type="molecule type" value="Genomic_DNA"/>
</dbReference>
<dbReference type="InterPro" id="IPR050903">
    <property type="entry name" value="Bact_Chemotaxis_MeTrfase"/>
</dbReference>
<name>A0A437Q6W3_9GAMM</name>
<dbReference type="PROSITE" id="PS50123">
    <property type="entry name" value="CHER"/>
    <property type="match status" value="1"/>
</dbReference>
<keyword evidence="3 5" id="KW-0808">Transferase</keyword>
<dbReference type="EC" id="2.1.1.80" evidence="5"/>
<feature type="domain" description="CheR-type methyltransferase" evidence="7">
    <location>
        <begin position="3"/>
        <end position="282"/>
    </location>
</feature>
<evidence type="ECO:0000256" key="2">
    <source>
        <dbReference type="ARBA" id="ARBA00022603"/>
    </source>
</evidence>
<dbReference type="PANTHER" id="PTHR24422">
    <property type="entry name" value="CHEMOTAXIS PROTEIN METHYLTRANSFERASE"/>
    <property type="match status" value="1"/>
</dbReference>
<dbReference type="InterPro" id="IPR022642">
    <property type="entry name" value="CheR_C"/>
</dbReference>
<dbReference type="PIRSF" id="PIRSF000410">
    <property type="entry name" value="CheR"/>
    <property type="match status" value="1"/>
</dbReference>
<dbReference type="Pfam" id="PF01739">
    <property type="entry name" value="CheR"/>
    <property type="match status" value="1"/>
</dbReference>
<dbReference type="RefSeq" id="WP_127694434.1">
    <property type="nucleotide sequence ID" value="NZ_SACQ01000005.1"/>
</dbReference>
<dbReference type="Proteomes" id="UP000282818">
    <property type="component" value="Unassembled WGS sequence"/>
</dbReference>
<feature type="binding site" evidence="6">
    <location>
        <begin position="225"/>
        <end position="226"/>
    </location>
    <ligand>
        <name>S-adenosyl-L-methionine</name>
        <dbReference type="ChEBI" id="CHEBI:59789"/>
    </ligand>
</feature>
<evidence type="ECO:0000256" key="3">
    <source>
        <dbReference type="ARBA" id="ARBA00022679"/>
    </source>
</evidence>
<reference evidence="8 9" key="1">
    <citation type="submission" date="2019-01" db="EMBL/GenBank/DDBJ databases">
        <authorList>
            <person name="Chen W.-M."/>
        </authorList>
    </citation>
    <scope>NUCLEOTIDE SEQUENCE [LARGE SCALE GENOMIC DNA]</scope>
    <source>
        <strain evidence="8 9">HPM-16</strain>
    </source>
</reference>
<proteinExistence type="predicted"/>
<dbReference type="InterPro" id="IPR036804">
    <property type="entry name" value="CheR_N_sf"/>
</dbReference>
<evidence type="ECO:0000256" key="6">
    <source>
        <dbReference type="PIRSR" id="PIRSR000410-1"/>
    </source>
</evidence>
<dbReference type="Pfam" id="PF03705">
    <property type="entry name" value="CheR_N"/>
    <property type="match status" value="1"/>
</dbReference>
<feature type="binding site" evidence="6">
    <location>
        <position position="86"/>
    </location>
    <ligand>
        <name>S-adenosyl-L-methionine</name>
        <dbReference type="ChEBI" id="CHEBI:59789"/>
    </ligand>
</feature>
<dbReference type="PANTHER" id="PTHR24422:SF21">
    <property type="entry name" value="CHEMOTAXIS PROTEIN METHYLTRANSFERASE 1"/>
    <property type="match status" value="1"/>
</dbReference>
<comment type="catalytic activity">
    <reaction evidence="1 5">
        <text>L-glutamyl-[protein] + S-adenosyl-L-methionine = [protein]-L-glutamate 5-O-methyl ester + S-adenosyl-L-homocysteine</text>
        <dbReference type="Rhea" id="RHEA:24452"/>
        <dbReference type="Rhea" id="RHEA-COMP:10208"/>
        <dbReference type="Rhea" id="RHEA-COMP:10311"/>
        <dbReference type="ChEBI" id="CHEBI:29973"/>
        <dbReference type="ChEBI" id="CHEBI:57856"/>
        <dbReference type="ChEBI" id="CHEBI:59789"/>
        <dbReference type="ChEBI" id="CHEBI:82795"/>
        <dbReference type="EC" id="2.1.1.80"/>
    </reaction>
</comment>
<gene>
    <name evidence="8" type="ORF">EOE65_11340</name>
</gene>
<feature type="binding site" evidence="6">
    <location>
        <position position="152"/>
    </location>
    <ligand>
        <name>S-adenosyl-L-methionine</name>
        <dbReference type="ChEBI" id="CHEBI:59789"/>
    </ligand>
</feature>
<dbReference type="AlphaFoldDB" id="A0A437Q6W3"/>
<keyword evidence="2 5" id="KW-0489">Methyltransferase</keyword>
<dbReference type="GO" id="GO:0032259">
    <property type="term" value="P:methylation"/>
    <property type="evidence" value="ECO:0007669"/>
    <property type="project" value="UniProtKB-KW"/>
</dbReference>
<dbReference type="Gene3D" id="3.40.50.150">
    <property type="entry name" value="Vaccinia Virus protein VP39"/>
    <property type="match status" value="1"/>
</dbReference>
<comment type="caution">
    <text evidence="8">The sequence shown here is derived from an EMBL/GenBank/DDBJ whole genome shotgun (WGS) entry which is preliminary data.</text>
</comment>
<dbReference type="InterPro" id="IPR022641">
    <property type="entry name" value="CheR_N"/>
</dbReference>
<dbReference type="InterPro" id="IPR029063">
    <property type="entry name" value="SAM-dependent_MTases_sf"/>
</dbReference>
<comment type="function">
    <text evidence="5">Methylation of the membrane-bound methyl-accepting chemotaxis proteins (MCP) to form gamma-glutamyl methyl ester residues in MCP.</text>
</comment>
<evidence type="ECO:0000313" key="8">
    <source>
        <dbReference type="EMBL" id="RVU30238.1"/>
    </source>
</evidence>
<dbReference type="PRINTS" id="PR00996">
    <property type="entry name" value="CHERMTFRASE"/>
</dbReference>
<dbReference type="GO" id="GO:0008983">
    <property type="term" value="F:protein-glutamate O-methyltransferase activity"/>
    <property type="evidence" value="ECO:0007669"/>
    <property type="project" value="UniProtKB-EC"/>
</dbReference>
<evidence type="ECO:0000256" key="1">
    <source>
        <dbReference type="ARBA" id="ARBA00001541"/>
    </source>
</evidence>
<accession>A0A437Q6W3</accession>
<dbReference type="CDD" id="cd02440">
    <property type="entry name" value="AdoMet_MTases"/>
    <property type="match status" value="1"/>
</dbReference>
<feature type="binding site" evidence="6">
    <location>
        <position position="80"/>
    </location>
    <ligand>
        <name>S-adenosyl-L-methionine</name>
        <dbReference type="ChEBI" id="CHEBI:59789"/>
    </ligand>
</feature>
<feature type="binding site" evidence="6">
    <location>
        <begin position="208"/>
        <end position="209"/>
    </location>
    <ligand>
        <name>S-adenosyl-L-methionine</name>
        <dbReference type="ChEBI" id="CHEBI:59789"/>
    </ligand>
</feature>
<dbReference type="SMART" id="SM00138">
    <property type="entry name" value="MeTrc"/>
    <property type="match status" value="1"/>
</dbReference>
<sequence>MTDGLKQFRITPEEFRVFSEFLERSCGIVLAEHKQYLVQSRLSKIMSENTFSDLKALVSALQRPGANQLKEKVIDAMTTNETLWFRDIHPYDILKNRLLPELHTEQKKKKIRIWSAACSTGQEPYSLSMVIDEFKKANLGAFGLGEEIIATDISSSALQQARSGRYEMLALGRGLDKDRLMKHFSENADGSWTISPALKSRVRFQSINLLGQYSAMGQFDIIFCRNVLIYFSADVKTEILRKMRRQLNTGGYLILGASESLPGLSDCYKMIHCRPGIIYQAI</sequence>
<feature type="binding site" evidence="6">
    <location>
        <position position="123"/>
    </location>
    <ligand>
        <name>S-adenosyl-L-methionine</name>
        <dbReference type="ChEBI" id="CHEBI:59789"/>
    </ligand>
</feature>
<protein>
    <recommendedName>
        <fullName evidence="5">Chemotaxis protein methyltransferase</fullName>
        <ecNumber evidence="5">2.1.1.80</ecNumber>
    </recommendedName>
</protein>